<dbReference type="HAMAP" id="MF_00014">
    <property type="entry name" value="Ribosome_mat_RimM"/>
    <property type="match status" value="1"/>
</dbReference>
<evidence type="ECO:0000256" key="2">
    <source>
        <dbReference type="ARBA" id="ARBA00022517"/>
    </source>
</evidence>
<keyword evidence="3 5" id="KW-0698">rRNA processing</keyword>
<keyword evidence="2 5" id="KW-0690">Ribosome biogenesis</keyword>
<evidence type="ECO:0000313" key="9">
    <source>
        <dbReference type="EMBL" id="OZI23515.1"/>
    </source>
</evidence>
<evidence type="ECO:0000259" key="8">
    <source>
        <dbReference type="Pfam" id="PF24986"/>
    </source>
</evidence>
<comment type="domain">
    <text evidence="5">The PRC barrel domain binds ribosomal protein uS19.</text>
</comment>
<dbReference type="GO" id="GO:0006364">
    <property type="term" value="P:rRNA processing"/>
    <property type="evidence" value="ECO:0007669"/>
    <property type="project" value="UniProtKB-UniRule"/>
</dbReference>
<comment type="function">
    <text evidence="5">An accessory protein needed during the final step in the assembly of 30S ribosomal subunit, possibly for assembly of the head region. Essential for efficient processing of 16S rRNA. May be needed both before and after RbfA during the maturation of 16S rRNA. It has affinity for free ribosomal 30S subunits but not for 70S ribosomes.</text>
</comment>
<dbReference type="InterPro" id="IPR002676">
    <property type="entry name" value="RimM_N"/>
</dbReference>
<dbReference type="InterPro" id="IPR011961">
    <property type="entry name" value="RimM"/>
</dbReference>
<dbReference type="OrthoDB" id="9783509at2"/>
<dbReference type="GO" id="GO:0042274">
    <property type="term" value="P:ribosomal small subunit biogenesis"/>
    <property type="evidence" value="ECO:0007669"/>
    <property type="project" value="UniProtKB-UniRule"/>
</dbReference>
<dbReference type="NCBIfam" id="TIGR02273">
    <property type="entry name" value="16S_RimM"/>
    <property type="match status" value="1"/>
</dbReference>
<evidence type="ECO:0000256" key="5">
    <source>
        <dbReference type="HAMAP-Rule" id="MF_00014"/>
    </source>
</evidence>
<dbReference type="Pfam" id="PF24986">
    <property type="entry name" value="PRC_RimM"/>
    <property type="match status" value="1"/>
</dbReference>
<dbReference type="InterPro" id="IPR056792">
    <property type="entry name" value="PRC_RimM"/>
</dbReference>
<keyword evidence="10" id="KW-1185">Reference proteome</keyword>
<dbReference type="SUPFAM" id="SSF50447">
    <property type="entry name" value="Translation proteins"/>
    <property type="match status" value="2"/>
</dbReference>
<accession>A0A261REX2</accession>
<proteinExistence type="inferred from homology"/>
<feature type="domain" description="Ribosome maturation factor RimM PRC barrel" evidence="8">
    <location>
        <begin position="155"/>
        <end position="241"/>
    </location>
</feature>
<feature type="region of interest" description="Disordered" evidence="6">
    <location>
        <begin position="54"/>
        <end position="75"/>
    </location>
</feature>
<organism evidence="9 10">
    <name type="scientific">Bordetella genomosp. 9</name>
    <dbReference type="NCBI Taxonomy" id="1416803"/>
    <lineage>
        <taxon>Bacteria</taxon>
        <taxon>Pseudomonadati</taxon>
        <taxon>Pseudomonadota</taxon>
        <taxon>Betaproteobacteria</taxon>
        <taxon>Burkholderiales</taxon>
        <taxon>Alcaligenaceae</taxon>
        <taxon>Bordetella</taxon>
    </lineage>
</organism>
<evidence type="ECO:0000256" key="4">
    <source>
        <dbReference type="ARBA" id="ARBA00023186"/>
    </source>
</evidence>
<dbReference type="GO" id="GO:0043022">
    <property type="term" value="F:ribosome binding"/>
    <property type="evidence" value="ECO:0007669"/>
    <property type="project" value="InterPro"/>
</dbReference>
<dbReference type="Pfam" id="PF01782">
    <property type="entry name" value="RimM"/>
    <property type="match status" value="2"/>
</dbReference>
<dbReference type="GO" id="GO:0005737">
    <property type="term" value="C:cytoplasm"/>
    <property type="evidence" value="ECO:0007669"/>
    <property type="project" value="UniProtKB-SubCell"/>
</dbReference>
<evidence type="ECO:0000259" key="7">
    <source>
        <dbReference type="Pfam" id="PF01782"/>
    </source>
</evidence>
<reference evidence="9" key="1">
    <citation type="submission" date="2017-05" db="EMBL/GenBank/DDBJ databases">
        <title>Complete and WGS of Bordetella genogroups.</title>
        <authorList>
            <person name="Spilker T."/>
            <person name="Lipuma J."/>
        </authorList>
    </citation>
    <scope>NUCLEOTIDE SEQUENCE</scope>
    <source>
        <strain evidence="9">AU21707</strain>
    </source>
</reference>
<feature type="domain" description="RimM N-terminal" evidence="7">
    <location>
        <begin position="17"/>
        <end position="43"/>
    </location>
</feature>
<name>A0A261REX2_9BORD</name>
<dbReference type="InterPro" id="IPR036976">
    <property type="entry name" value="RimM_N_sf"/>
</dbReference>
<dbReference type="AlphaFoldDB" id="A0A261REX2"/>
<dbReference type="Gene3D" id="2.40.30.60">
    <property type="entry name" value="RimM"/>
    <property type="match status" value="1"/>
</dbReference>
<dbReference type="PANTHER" id="PTHR33692:SF1">
    <property type="entry name" value="RIBOSOME MATURATION FACTOR RIMM"/>
    <property type="match status" value="1"/>
</dbReference>
<keyword evidence="4 5" id="KW-0143">Chaperone</keyword>
<protein>
    <recommendedName>
        <fullName evidence="5">Ribosome maturation factor RimM</fullName>
    </recommendedName>
</protein>
<feature type="domain" description="RimM N-terminal" evidence="7">
    <location>
        <begin position="103"/>
        <end position="143"/>
    </location>
</feature>
<dbReference type="GO" id="GO:0005840">
    <property type="term" value="C:ribosome"/>
    <property type="evidence" value="ECO:0007669"/>
    <property type="project" value="InterPro"/>
</dbReference>
<dbReference type="Gene3D" id="2.30.30.240">
    <property type="entry name" value="PRC-barrel domain"/>
    <property type="match status" value="1"/>
</dbReference>
<evidence type="ECO:0000256" key="3">
    <source>
        <dbReference type="ARBA" id="ARBA00022552"/>
    </source>
</evidence>
<dbReference type="PANTHER" id="PTHR33692">
    <property type="entry name" value="RIBOSOME MATURATION FACTOR RIMM"/>
    <property type="match status" value="1"/>
</dbReference>
<evidence type="ECO:0000313" key="10">
    <source>
        <dbReference type="Proteomes" id="UP000216857"/>
    </source>
</evidence>
<dbReference type="Proteomes" id="UP000216857">
    <property type="component" value="Unassembled WGS sequence"/>
</dbReference>
<evidence type="ECO:0000256" key="6">
    <source>
        <dbReference type="SAM" id="MobiDB-lite"/>
    </source>
</evidence>
<dbReference type="SUPFAM" id="SSF50346">
    <property type="entry name" value="PRC-barrel domain"/>
    <property type="match status" value="1"/>
</dbReference>
<keyword evidence="1 5" id="KW-0963">Cytoplasm</keyword>
<gene>
    <name evidence="5" type="primary">rimM</name>
    <name evidence="9" type="ORF">CAL26_08720</name>
</gene>
<dbReference type="EMBL" id="NEVJ01000002">
    <property type="protein sequence ID" value="OZI23515.1"/>
    <property type="molecule type" value="Genomic_DNA"/>
</dbReference>
<evidence type="ECO:0000256" key="1">
    <source>
        <dbReference type="ARBA" id="ARBA00022490"/>
    </source>
</evidence>
<dbReference type="InterPro" id="IPR009000">
    <property type="entry name" value="Transl_B-barrel_sf"/>
</dbReference>
<comment type="caution">
    <text evidence="9">The sequence shown here is derived from an EMBL/GenBank/DDBJ whole genome shotgun (WGS) entry which is preliminary data.</text>
</comment>
<comment type="subcellular location">
    <subcellularLocation>
        <location evidence="5">Cytoplasm</location>
    </subcellularLocation>
</comment>
<dbReference type="InterPro" id="IPR011033">
    <property type="entry name" value="PRC_barrel-like_sf"/>
</dbReference>
<sequence>MSNAATPMVAPADLVELGRIAAAYGVKGWVKIQPHSADADVLLSIATAAHADSAAGSSRSSGSSRSPSPEKPSSAASASTWWLMRPVLPGSAAAASGKSSPAIAYVVKAARAHGSTVVAQLAGIDDRDQAEALKGMAVCAPRSAFPAPDEDEYYWVDLIGCALYGDDDGTPVLLGIVDEVLDNGAHAVLKILRQAPGPAGGLQPLLDAKGRQVEMLVPFVHAHIRAVDLQGRRIDSDWPLDF</sequence>
<dbReference type="RefSeq" id="WP_094846501.1">
    <property type="nucleotide sequence ID" value="NZ_NEVJ01000002.1"/>
</dbReference>
<comment type="subunit">
    <text evidence="5">Binds ribosomal protein uS19.</text>
</comment>
<comment type="similarity">
    <text evidence="5">Belongs to the RimM family.</text>
</comment>